<dbReference type="EMBL" id="AP007255">
    <property type="protein sequence ID" value="BAE50354.1"/>
    <property type="molecule type" value="Genomic_DNA"/>
</dbReference>
<dbReference type="PANTHER" id="PTHR44013:SF1">
    <property type="entry name" value="ZINC-TYPE ALCOHOL DEHYDROGENASE-LIKE PROTEIN C16A3.02C"/>
    <property type="match status" value="1"/>
</dbReference>
<dbReference type="InterPro" id="IPR036291">
    <property type="entry name" value="NAD(P)-bd_dom_sf"/>
</dbReference>
<dbReference type="Pfam" id="PF13602">
    <property type="entry name" value="ADH_zinc_N_2"/>
    <property type="match status" value="1"/>
</dbReference>
<dbReference type="Gene3D" id="3.90.180.10">
    <property type="entry name" value="Medium-chain alcohol dehydrogenases, catalytic domain"/>
    <property type="match status" value="1"/>
</dbReference>
<dbReference type="InterPro" id="IPR011032">
    <property type="entry name" value="GroES-like_sf"/>
</dbReference>
<dbReference type="Proteomes" id="UP000007058">
    <property type="component" value="Chromosome"/>
</dbReference>
<proteinExistence type="predicted"/>
<gene>
    <name evidence="2" type="ordered locus">amb1550</name>
</gene>
<organism evidence="2 3">
    <name type="scientific">Paramagnetospirillum magneticum (strain ATCC 700264 / AMB-1)</name>
    <name type="common">Magnetospirillum magneticum</name>
    <dbReference type="NCBI Taxonomy" id="342108"/>
    <lineage>
        <taxon>Bacteria</taxon>
        <taxon>Pseudomonadati</taxon>
        <taxon>Pseudomonadota</taxon>
        <taxon>Alphaproteobacteria</taxon>
        <taxon>Rhodospirillales</taxon>
        <taxon>Magnetospirillaceae</taxon>
        <taxon>Paramagnetospirillum</taxon>
    </lineage>
</organism>
<accession>Q2W721</accession>
<dbReference type="InterPro" id="IPR013154">
    <property type="entry name" value="ADH-like_N"/>
</dbReference>
<dbReference type="AlphaFoldDB" id="Q2W721"/>
<dbReference type="Pfam" id="PF08240">
    <property type="entry name" value="ADH_N"/>
    <property type="match status" value="1"/>
</dbReference>
<dbReference type="CDD" id="cd05289">
    <property type="entry name" value="MDR_like_2"/>
    <property type="match status" value="1"/>
</dbReference>
<feature type="domain" description="Enoyl reductase (ER)" evidence="1">
    <location>
        <begin position="43"/>
        <end position="346"/>
    </location>
</feature>
<protein>
    <submittedName>
        <fullName evidence="2">NADPH</fullName>
    </submittedName>
</protein>
<evidence type="ECO:0000259" key="1">
    <source>
        <dbReference type="SMART" id="SM00829"/>
    </source>
</evidence>
<dbReference type="SMART" id="SM00829">
    <property type="entry name" value="PKS_ER"/>
    <property type="match status" value="1"/>
</dbReference>
<reference evidence="2 3" key="1">
    <citation type="journal article" date="2005" name="DNA Res.">
        <title>Complete genome sequence of the facultative anaerobic magnetotactic bacterium Magnetospirillum sp. strain AMB-1.</title>
        <authorList>
            <person name="Matsunaga T."/>
            <person name="Okamura Y."/>
            <person name="Fukuda Y."/>
            <person name="Wahyudi A.T."/>
            <person name="Murase Y."/>
            <person name="Takeyama H."/>
        </authorList>
    </citation>
    <scope>NUCLEOTIDE SEQUENCE [LARGE SCALE GENOMIC DNA]</scope>
    <source>
        <strain evidence="3">ATCC 700264 / AMB-1</strain>
    </source>
</reference>
<keyword evidence="3" id="KW-1185">Reference proteome</keyword>
<name>Q2W721_PARM1</name>
<dbReference type="Gene3D" id="3.40.50.720">
    <property type="entry name" value="NAD(P)-binding Rossmann-like Domain"/>
    <property type="match status" value="1"/>
</dbReference>
<dbReference type="HOGENOM" id="CLU_026673_3_3_5"/>
<evidence type="ECO:0000313" key="3">
    <source>
        <dbReference type="Proteomes" id="UP000007058"/>
    </source>
</evidence>
<dbReference type="InterPro" id="IPR020843">
    <property type="entry name" value="ER"/>
</dbReference>
<dbReference type="PANTHER" id="PTHR44013">
    <property type="entry name" value="ZINC-TYPE ALCOHOL DEHYDROGENASE-LIKE PROTEIN C16A3.02C"/>
    <property type="match status" value="1"/>
</dbReference>
<dbReference type="SUPFAM" id="SSF50129">
    <property type="entry name" value="GroES-like"/>
    <property type="match status" value="1"/>
</dbReference>
<dbReference type="SUPFAM" id="SSF51735">
    <property type="entry name" value="NAD(P)-binding Rossmann-fold domains"/>
    <property type="match status" value="1"/>
</dbReference>
<dbReference type="KEGG" id="mag:amb1550"/>
<dbReference type="InterPro" id="IPR052733">
    <property type="entry name" value="Chloroplast_QOR"/>
</dbReference>
<dbReference type="GO" id="GO:0016491">
    <property type="term" value="F:oxidoreductase activity"/>
    <property type="evidence" value="ECO:0007669"/>
    <property type="project" value="InterPro"/>
</dbReference>
<evidence type="ECO:0000313" key="2">
    <source>
        <dbReference type="EMBL" id="BAE50354.1"/>
    </source>
</evidence>
<dbReference type="STRING" id="342108.amb1550"/>
<sequence length="349" mass="36815">MPPDLSLIYGYKGGPGHRPGWVRAIARQDGVLAMKAILCDQFGGSEVMRLAEIETPAPGPGEVLIRIHAAGVNPVDWKIREGGLARLFPCKFPLIPGWDAAGTVAALGDGVTGLSLGERVWSYCRKPEIQWGTYAEYVVMSAYGVAPMPAGFTFAQACTVPLAALTAWQSLLEVAGLRPGQSVLIHAGAGGVGGFAIPIAKWVGATVIATAKAGNHDYVRSLGADHVIDYSATDFVAATRALVPDGVDMAFGTVGGEVLTRSYEVVKPGGILVSITDKTDKDLAERLGIRCKYVFVKPDGGHLRRLAGLAEQGILRIPEIVEMPLSRAAQALDLSRTGHVRGKIVLTIG</sequence>